<dbReference type="Pfam" id="PF21983">
    <property type="entry name" value="NikA-like"/>
    <property type="match status" value="1"/>
</dbReference>
<protein>
    <recommendedName>
        <fullName evidence="3">Mobilization protein MobC</fullName>
    </recommendedName>
</protein>
<organism evidence="1 2">
    <name type="scientific">Lacrimispora defluvii</name>
    <dbReference type="NCBI Taxonomy" id="2719233"/>
    <lineage>
        <taxon>Bacteria</taxon>
        <taxon>Bacillati</taxon>
        <taxon>Bacillota</taxon>
        <taxon>Clostridia</taxon>
        <taxon>Lachnospirales</taxon>
        <taxon>Lachnospiraceae</taxon>
        <taxon>Lacrimispora</taxon>
    </lineage>
</organism>
<accession>A0ABX1VV04</accession>
<evidence type="ECO:0000313" key="1">
    <source>
        <dbReference type="EMBL" id="NNJ32263.1"/>
    </source>
</evidence>
<keyword evidence="2" id="KW-1185">Reference proteome</keyword>
<dbReference type="EMBL" id="JAAOXG010000056">
    <property type="protein sequence ID" value="NNJ32263.1"/>
    <property type="molecule type" value="Genomic_DNA"/>
</dbReference>
<dbReference type="Proteomes" id="UP000539052">
    <property type="component" value="Unassembled WGS sequence"/>
</dbReference>
<dbReference type="RefSeq" id="WP_170823350.1">
    <property type="nucleotide sequence ID" value="NZ_JAAOXG010000056.1"/>
</dbReference>
<evidence type="ECO:0000313" key="2">
    <source>
        <dbReference type="Proteomes" id="UP000539052"/>
    </source>
</evidence>
<name>A0ABX1VV04_9FIRM</name>
<evidence type="ECO:0008006" key="3">
    <source>
        <dbReference type="Google" id="ProtNLM"/>
    </source>
</evidence>
<comment type="caution">
    <text evidence="1">The sequence shown here is derived from an EMBL/GenBank/DDBJ whole genome shotgun (WGS) entry which is preliminary data.</text>
</comment>
<sequence length="102" mass="12062">MAREEFIRVRVSAEEKKIIQQKALSSYRTPSDYVRECCLDKEIIVLDGLAELVTELRRQGNNLNQLTIMARQERIRFVGFEPFEEVYRRTWQVLNSLLSRVA</sequence>
<reference evidence="1 2" key="1">
    <citation type="submission" date="2020-03" db="EMBL/GenBank/DDBJ databases">
        <title>Genome Sequence of industrial isolate, B5A.</title>
        <authorList>
            <person name="Sharma S."/>
            <person name="Patil P.B."/>
            <person name="Korpole S."/>
        </authorList>
    </citation>
    <scope>NUCLEOTIDE SEQUENCE [LARGE SCALE GENOMIC DNA]</scope>
    <source>
        <strain evidence="1 2">PI-S10-B5A</strain>
    </source>
</reference>
<gene>
    <name evidence="1" type="ORF">G9470_21095</name>
</gene>
<proteinExistence type="predicted"/>
<dbReference type="InterPro" id="IPR053842">
    <property type="entry name" value="NikA-like"/>
</dbReference>